<dbReference type="PATRIC" id="fig|13035.3.peg.4006"/>
<dbReference type="SUPFAM" id="SSF54995">
    <property type="entry name" value="Ribosomal protein S6"/>
    <property type="match status" value="1"/>
</dbReference>
<dbReference type="EMBL" id="CP003944">
    <property type="protein sequence ID" value="AFZ52017.1"/>
    <property type="molecule type" value="Genomic_DNA"/>
</dbReference>
<comment type="similarity">
    <text evidence="1 4">Belongs to the bacterial ribosomal protein bS6 family.</text>
</comment>
<dbReference type="GO" id="GO:0005737">
    <property type="term" value="C:cytoplasm"/>
    <property type="evidence" value="ECO:0007669"/>
    <property type="project" value="UniProtKB-ARBA"/>
</dbReference>
<feature type="compositionally biased region" description="Acidic residues" evidence="5">
    <location>
        <begin position="148"/>
        <end position="160"/>
    </location>
</feature>
<keyword evidence="4 6" id="KW-0689">Ribosomal protein</keyword>
<evidence type="ECO:0000256" key="1">
    <source>
        <dbReference type="ARBA" id="ARBA00009512"/>
    </source>
</evidence>
<keyword evidence="4" id="KW-0687">Ribonucleoprotein</keyword>
<dbReference type="CDD" id="cd15487">
    <property type="entry name" value="bS6_chloro_cyano"/>
    <property type="match status" value="1"/>
</dbReference>
<dbReference type="GO" id="GO:0006412">
    <property type="term" value="P:translation"/>
    <property type="evidence" value="ECO:0007669"/>
    <property type="project" value="UniProtKB-UniRule"/>
</dbReference>
<evidence type="ECO:0000313" key="6">
    <source>
        <dbReference type="EMBL" id="AFZ52017.1"/>
    </source>
</evidence>
<dbReference type="STRING" id="13035.Dacsa_3531"/>
<dbReference type="eggNOG" id="COG0360">
    <property type="taxonomic scope" value="Bacteria"/>
</dbReference>
<dbReference type="InterPro" id="IPR014717">
    <property type="entry name" value="Transl_elong_EF1B/ribsomal_bS6"/>
</dbReference>
<name>K9YZV6_DACS8</name>
<protein>
    <recommendedName>
        <fullName evidence="3 4">Small ribosomal subunit protein bS6</fullName>
    </recommendedName>
</protein>
<evidence type="ECO:0000313" key="7">
    <source>
        <dbReference type="Proteomes" id="UP000010482"/>
    </source>
</evidence>
<reference evidence="6" key="1">
    <citation type="submission" date="2012-04" db="EMBL/GenBank/DDBJ databases">
        <title>Finished genome of Dactylococcopsis salina PCC 8305.</title>
        <authorList>
            <consortium name="US DOE Joint Genome Institute"/>
            <person name="Gugger M."/>
            <person name="Coursin T."/>
            <person name="Rippka R."/>
            <person name="Tandeau De Marsac N."/>
            <person name="Huntemann M."/>
            <person name="Wei C.-L."/>
            <person name="Han J."/>
            <person name="Detter J.C."/>
            <person name="Han C."/>
            <person name="Tapia R."/>
            <person name="Daligault H."/>
            <person name="Chen A."/>
            <person name="Krypides N."/>
            <person name="Mavromatis K."/>
            <person name="Markowitz V."/>
            <person name="Szeto E."/>
            <person name="Ivanova N."/>
            <person name="Ovchinnikova G."/>
            <person name="Pagani I."/>
            <person name="Pati A."/>
            <person name="Goodwin L."/>
            <person name="Peters L."/>
            <person name="Pitluck S."/>
            <person name="Woyke T."/>
            <person name="Kerfeld C."/>
        </authorList>
    </citation>
    <scope>NUCLEOTIDE SEQUENCE [LARGE SCALE GENOMIC DNA]</scope>
    <source>
        <strain evidence="6">PCC 8305</strain>
    </source>
</reference>
<dbReference type="OrthoDB" id="9812702at2"/>
<dbReference type="GO" id="GO:0070181">
    <property type="term" value="F:small ribosomal subunit rRNA binding"/>
    <property type="evidence" value="ECO:0007669"/>
    <property type="project" value="TreeGrafter"/>
</dbReference>
<dbReference type="AlphaFoldDB" id="K9YZV6"/>
<dbReference type="PANTHER" id="PTHR21011">
    <property type="entry name" value="MITOCHONDRIAL 28S RIBOSOMAL PROTEIN S6"/>
    <property type="match status" value="1"/>
</dbReference>
<proteinExistence type="inferred from homology"/>
<dbReference type="Proteomes" id="UP000010482">
    <property type="component" value="Chromosome"/>
</dbReference>
<dbReference type="NCBIfam" id="TIGR00166">
    <property type="entry name" value="S6"/>
    <property type="match status" value="1"/>
</dbReference>
<evidence type="ECO:0000256" key="2">
    <source>
        <dbReference type="ARBA" id="ARBA00035104"/>
    </source>
</evidence>
<dbReference type="InterPro" id="IPR000529">
    <property type="entry name" value="Ribosomal_bS6"/>
</dbReference>
<evidence type="ECO:0000256" key="4">
    <source>
        <dbReference type="HAMAP-Rule" id="MF_00360"/>
    </source>
</evidence>
<dbReference type="InterPro" id="IPR020814">
    <property type="entry name" value="Ribosomal_S6_plastid/chlpt"/>
</dbReference>
<comment type="function">
    <text evidence="2 4">Binds together with bS18 to 16S ribosomal RNA.</text>
</comment>
<sequence>MLNNYETMFIIRPDLAEDQVSQEVNKYQDFLKERDVEDLTIRNHGKKRLAYKIDKHQDGIYVQMNYRVDGEVIKALQRQMRLSENVIRFLTLTVEEIPPAPAEGETTPLAAAQPERVSQPKPELKTNTTPAATEETGEVAEEVVTATAEEETPETEETAQ</sequence>
<dbReference type="GO" id="GO:0003735">
    <property type="term" value="F:structural constituent of ribosome"/>
    <property type="evidence" value="ECO:0007669"/>
    <property type="project" value="InterPro"/>
</dbReference>
<dbReference type="PANTHER" id="PTHR21011:SF1">
    <property type="entry name" value="SMALL RIBOSOMAL SUBUNIT PROTEIN BS6M"/>
    <property type="match status" value="1"/>
</dbReference>
<dbReference type="Pfam" id="PF01250">
    <property type="entry name" value="Ribosomal_S6"/>
    <property type="match status" value="1"/>
</dbReference>
<gene>
    <name evidence="4" type="primary">rpsF</name>
    <name evidence="4" type="synonym">rps6</name>
    <name evidence="6" type="ORF">Dacsa_3531</name>
</gene>
<dbReference type="HAMAP" id="MF_00360">
    <property type="entry name" value="Ribosomal_bS6"/>
    <property type="match status" value="1"/>
</dbReference>
<feature type="region of interest" description="Disordered" evidence="5">
    <location>
        <begin position="99"/>
        <end position="160"/>
    </location>
</feature>
<dbReference type="RefSeq" id="WP_015230991.1">
    <property type="nucleotide sequence ID" value="NC_019780.1"/>
</dbReference>
<keyword evidence="7" id="KW-1185">Reference proteome</keyword>
<dbReference type="InterPro" id="IPR035980">
    <property type="entry name" value="Ribosomal_bS6_sf"/>
</dbReference>
<dbReference type="Gene3D" id="3.30.70.60">
    <property type="match status" value="1"/>
</dbReference>
<dbReference type="HOGENOM" id="CLU_113441_4_2_3"/>
<accession>K9YZV6</accession>
<dbReference type="KEGG" id="dsl:Dacsa_3531"/>
<evidence type="ECO:0000256" key="5">
    <source>
        <dbReference type="SAM" id="MobiDB-lite"/>
    </source>
</evidence>
<dbReference type="GO" id="GO:0005840">
    <property type="term" value="C:ribosome"/>
    <property type="evidence" value="ECO:0007669"/>
    <property type="project" value="UniProtKB-KW"/>
</dbReference>
<dbReference type="GO" id="GO:1990904">
    <property type="term" value="C:ribonucleoprotein complex"/>
    <property type="evidence" value="ECO:0007669"/>
    <property type="project" value="UniProtKB-KW"/>
</dbReference>
<keyword evidence="4" id="KW-0699">rRNA-binding</keyword>
<evidence type="ECO:0000256" key="3">
    <source>
        <dbReference type="ARBA" id="ARBA00035294"/>
    </source>
</evidence>
<organism evidence="6 7">
    <name type="scientific">Dactylococcopsis salina (strain PCC 8305)</name>
    <name type="common">Myxobactron salinum</name>
    <dbReference type="NCBI Taxonomy" id="13035"/>
    <lineage>
        <taxon>Bacteria</taxon>
        <taxon>Bacillati</taxon>
        <taxon>Cyanobacteriota</taxon>
        <taxon>Cyanophyceae</taxon>
        <taxon>Nodosilineales</taxon>
        <taxon>Cymatolegaceae</taxon>
        <taxon>Dactylococcopsis</taxon>
    </lineage>
</organism>
<keyword evidence="4" id="KW-0694">RNA-binding</keyword>